<dbReference type="SMART" id="SM01084">
    <property type="entry name" value="CKS"/>
    <property type="match status" value="1"/>
</dbReference>
<comment type="subunit">
    <text evidence="4">Forms a homohexamer that can probably bind six kinase subunits. Interacts with cdk-1.</text>
</comment>
<dbReference type="WBParaSite" id="PSAMB.scaffold587size46473.g7216.t1">
    <property type="protein sequence ID" value="PSAMB.scaffold587size46473.g7216.t1"/>
    <property type="gene ID" value="PSAMB.scaffold587size46473.g7216"/>
</dbReference>
<protein>
    <recommendedName>
        <fullName evidence="5 6">Cyclin-dependent kinases regulatory subunit</fullName>
    </recommendedName>
</protein>
<evidence type="ECO:0000313" key="7">
    <source>
        <dbReference type="Proteomes" id="UP000887566"/>
    </source>
</evidence>
<dbReference type="Proteomes" id="UP000887566">
    <property type="component" value="Unplaced"/>
</dbReference>
<dbReference type="Gene3D" id="3.30.170.10">
    <property type="entry name" value="Cyclin-dependent kinase, regulatory subunit"/>
    <property type="match status" value="1"/>
</dbReference>
<reference evidence="8" key="1">
    <citation type="submission" date="2022-11" db="UniProtKB">
        <authorList>
            <consortium name="WormBaseParasite"/>
        </authorList>
    </citation>
    <scope>IDENTIFICATION</scope>
</reference>
<proteinExistence type="inferred from homology"/>
<evidence type="ECO:0000256" key="4">
    <source>
        <dbReference type="ARBA" id="ARBA00066120"/>
    </source>
</evidence>
<dbReference type="InterPro" id="IPR000789">
    <property type="entry name" value="Cyclin-dep_kinase_reg-sub"/>
</dbReference>
<dbReference type="PRINTS" id="PR00296">
    <property type="entry name" value="CYCLINKINASE"/>
</dbReference>
<keyword evidence="7" id="KW-1185">Reference proteome</keyword>
<dbReference type="Pfam" id="PF01111">
    <property type="entry name" value="CKS"/>
    <property type="match status" value="1"/>
</dbReference>
<sequence length="91" mass="10850">MIPVSQLIYSDKYTDDKYEFRHVIIPKEFVKHISKTHLMTETEWRNLGIAQSPGWVHYMIHQPEPHVLMFRRLRTDLVENKENNEKASSAV</sequence>
<evidence type="ECO:0000256" key="3">
    <source>
        <dbReference type="ARBA" id="ARBA00023306"/>
    </source>
</evidence>
<dbReference type="AlphaFoldDB" id="A0A914WZK2"/>
<keyword evidence="2 6" id="KW-0132">Cell division</keyword>
<dbReference type="PANTHER" id="PTHR23415">
    <property type="entry name" value="CYCLIN-DEPENDENT KINASES REGULATORY SUBUNIT/60S RIBOSOME SUBUNIT BIOGENESIS PROTEIN NIP7"/>
    <property type="match status" value="1"/>
</dbReference>
<evidence type="ECO:0000256" key="5">
    <source>
        <dbReference type="ARBA" id="ARBA00068939"/>
    </source>
</evidence>
<evidence type="ECO:0000256" key="2">
    <source>
        <dbReference type="ARBA" id="ARBA00022618"/>
    </source>
</evidence>
<dbReference type="GO" id="GO:0051301">
    <property type="term" value="P:cell division"/>
    <property type="evidence" value="ECO:0007669"/>
    <property type="project" value="UniProtKB-UniRule"/>
</dbReference>
<accession>A0A914WZK2</accession>
<evidence type="ECO:0000256" key="6">
    <source>
        <dbReference type="RuleBase" id="RU311113"/>
    </source>
</evidence>
<dbReference type="GO" id="GO:0016538">
    <property type="term" value="F:cyclin-dependent protein serine/threonine kinase regulator activity"/>
    <property type="evidence" value="ECO:0007669"/>
    <property type="project" value="InterPro"/>
</dbReference>
<organism evidence="7 8">
    <name type="scientific">Plectus sambesii</name>
    <dbReference type="NCBI Taxonomy" id="2011161"/>
    <lineage>
        <taxon>Eukaryota</taxon>
        <taxon>Metazoa</taxon>
        <taxon>Ecdysozoa</taxon>
        <taxon>Nematoda</taxon>
        <taxon>Chromadorea</taxon>
        <taxon>Plectida</taxon>
        <taxon>Plectina</taxon>
        <taxon>Plectoidea</taxon>
        <taxon>Plectidae</taxon>
        <taxon>Plectus</taxon>
    </lineage>
</organism>
<comment type="similarity">
    <text evidence="1 6">Belongs to the CKS family.</text>
</comment>
<name>A0A914WZK2_9BILA</name>
<keyword evidence="3 6" id="KW-0131">Cell cycle</keyword>
<dbReference type="InterPro" id="IPR036858">
    <property type="entry name" value="Cyclin-dep_kinase_reg-sub_sf"/>
</dbReference>
<evidence type="ECO:0000313" key="8">
    <source>
        <dbReference type="WBParaSite" id="PSAMB.scaffold587size46473.g7216.t1"/>
    </source>
</evidence>
<evidence type="ECO:0000256" key="1">
    <source>
        <dbReference type="ARBA" id="ARBA00007782"/>
    </source>
</evidence>
<dbReference type="SUPFAM" id="SSF55637">
    <property type="entry name" value="Cell cycle regulatory proteins"/>
    <property type="match status" value="1"/>
</dbReference>
<comment type="function">
    <text evidence="6">Binds to the catalytic subunit of the cyclin dependent kinases and is essential for their biological function.</text>
</comment>
<dbReference type="FunFam" id="3.30.170.10:FF:000001">
    <property type="entry name" value="Cyclin-dependent kinases regulatory subunit"/>
    <property type="match status" value="1"/>
</dbReference>